<organism evidence="2 3">
    <name type="scientific">Shewanella japonica</name>
    <dbReference type="NCBI Taxonomy" id="93973"/>
    <lineage>
        <taxon>Bacteria</taxon>
        <taxon>Pseudomonadati</taxon>
        <taxon>Pseudomonadota</taxon>
        <taxon>Gammaproteobacteria</taxon>
        <taxon>Alteromonadales</taxon>
        <taxon>Shewanellaceae</taxon>
        <taxon>Shewanella</taxon>
    </lineage>
</organism>
<feature type="domain" description="Polysaccharide pyruvyl transferase" evidence="1">
    <location>
        <begin position="41"/>
        <end position="278"/>
    </location>
</feature>
<name>A0ABN4YIC6_9GAMM</name>
<evidence type="ECO:0000313" key="2">
    <source>
        <dbReference type="EMBL" id="ARD22680.1"/>
    </source>
</evidence>
<reference evidence="2 3" key="1">
    <citation type="submission" date="2017-03" db="EMBL/GenBank/DDBJ databases">
        <title>Genome sequencing of Shewanella japonica KCTC 22435.</title>
        <authorList>
            <person name="Kim K.M."/>
        </authorList>
    </citation>
    <scope>NUCLEOTIDE SEQUENCE [LARGE SCALE GENOMIC DNA]</scope>
    <source>
        <strain evidence="2 3">KCTC 22435</strain>
    </source>
</reference>
<dbReference type="RefSeq" id="WP_080915934.1">
    <property type="nucleotide sequence ID" value="NZ_CP020472.1"/>
</dbReference>
<dbReference type="EMBL" id="CP020472">
    <property type="protein sequence ID" value="ARD22680.1"/>
    <property type="molecule type" value="Genomic_DNA"/>
</dbReference>
<proteinExistence type="predicted"/>
<accession>A0ABN4YIC6</accession>
<gene>
    <name evidence="2" type="ORF">SJ2017_2390</name>
</gene>
<sequence>MIEVSCSVSKLLEQKEELLTVFKPLLENKKVLFLDVPVNLNVGDSLLYLGTLELFKLLNVTVIDSISAYEPARLDKLQIEEDVVCVLQGGGNFGDIYSLHQNFRHLALSKFPNNQFVLMPQSIHYSNLNTFKDDCDLYRACRNFSIFVRDEHSFEQFVSENVSQVTLCPDIATVLFGTFNPSEAAIDSKLYFLRKDVEAAPNTETAISVDWIDIIPKHLNRLFEISKFIIKKNNRLNIRGLTGFLVNNLHTKLVHKAYSYFIGFKTIKTDRLHGLILSQLLQMNCEALDNKYKKLERYIKRWYA</sequence>
<dbReference type="Proteomes" id="UP000191820">
    <property type="component" value="Chromosome"/>
</dbReference>
<evidence type="ECO:0000259" key="1">
    <source>
        <dbReference type="Pfam" id="PF04230"/>
    </source>
</evidence>
<protein>
    <recommendedName>
        <fullName evidence="1">Polysaccharide pyruvyl transferase domain-containing protein</fullName>
    </recommendedName>
</protein>
<evidence type="ECO:0000313" key="3">
    <source>
        <dbReference type="Proteomes" id="UP000191820"/>
    </source>
</evidence>
<keyword evidence="3" id="KW-1185">Reference proteome</keyword>
<dbReference type="InterPro" id="IPR007345">
    <property type="entry name" value="Polysacch_pyruvyl_Trfase"/>
</dbReference>
<dbReference type="Pfam" id="PF04230">
    <property type="entry name" value="PS_pyruv_trans"/>
    <property type="match status" value="1"/>
</dbReference>